<dbReference type="EMBL" id="UOET01000366">
    <property type="protein sequence ID" value="VAW29444.1"/>
    <property type="molecule type" value="Genomic_DNA"/>
</dbReference>
<dbReference type="AlphaFoldDB" id="A0A3B0VC77"/>
<proteinExistence type="predicted"/>
<gene>
    <name evidence="1" type="ORF">MNBD_BACTEROID07-21</name>
</gene>
<protein>
    <submittedName>
        <fullName evidence="1">Uncharacterized protein</fullName>
    </submittedName>
</protein>
<organism evidence="1">
    <name type="scientific">hydrothermal vent metagenome</name>
    <dbReference type="NCBI Taxonomy" id="652676"/>
    <lineage>
        <taxon>unclassified sequences</taxon>
        <taxon>metagenomes</taxon>
        <taxon>ecological metagenomes</taxon>
    </lineage>
</organism>
<evidence type="ECO:0000313" key="1">
    <source>
        <dbReference type="EMBL" id="VAW29444.1"/>
    </source>
</evidence>
<sequence>MIEIYSRSNLSKQSRTLIQQIPSSGITFVSKITFRLSRLHSRTITLPRNDGWFCFGAFFFLVDARAGVSVLFQAFLFHISIWFRFATAEVLEEFHGVFGATFGQNIFAEACGSCFVKQAVFLECLKGIGVDNFGPDVAVIS</sequence>
<name>A0A3B0VC77_9ZZZZ</name>
<accession>A0A3B0VC77</accession>
<reference evidence="1" key="1">
    <citation type="submission" date="2018-06" db="EMBL/GenBank/DDBJ databases">
        <authorList>
            <person name="Zhirakovskaya E."/>
        </authorList>
    </citation>
    <scope>NUCLEOTIDE SEQUENCE</scope>
</reference>